<feature type="region of interest" description="Disordered" evidence="2">
    <location>
        <begin position="594"/>
        <end position="624"/>
    </location>
</feature>
<gene>
    <name evidence="3" type="ORF">PV05_04402</name>
</gene>
<sequence length="895" mass="99855">MDTAVLVEHNMEPTHMSPNPLRCPPPSTPLHQLSPERINQQRMPLSPSLPSFANENDRPRTRDSFSSDVQSKVAFLNSLAHGTGTGSVQSSPTRPPRGNTNSNNALQRAVMGYEEAQASLATLTAELERAKEEMSSRKKRERMLAQRVDELLEDLQAEKEKRCRDQESYAKEIKRCRKEAYRAELAVVEARQDLQEARSELKRSQAEVQHEKAEKEKSRQESFERAYALAGVVGELEQLKDQLKVIEKERDAALLEVKANKVEMNVSMEDEDKDKVATNRQPEKGQSETSKHAQQQPEPTVSLKRSIETMEEPEVSESMAPRDILKFTLDIYDKRMQGEKLTPQEEIRYLKQELRCARQKHAEDADMMHFMHMQCQFKACPCRLAEEKGDRFVHDYAYEAAVDQARASKKRKISNQRTDPQPAQVPFEDKGAQANASTDVPFHDAPQALPEPIKDEETYRLPPDPIPDHLSRISEEPLLLEEAVEVPLPEPQPMELDSREVTPEPTAQLEEITQVIVEPGTTSKPFSFSTSTTSNPALRAATPSLRHTESATTVLERQREQEHDLFDLSPPKQAPPRRPSTAMGILMIDSPIRLVPDSPRSLRSSEHEMTRSTTPTYDYHHPNNYNHTITTTTKIALKGSPQRNSLHRRAQSRPDIRSHSPLRSSAMSHVSDPDTESFPRPVFAKDTSASPASTTLFPVTPLHKHAKSAQLLAQSQPRPAPAPTAMTSITTRVPLKGFADAEGNDQYSPEKPGHRYNYGHAHTEVLNVNMSMNMNFNPDVHANPLRTSTASNGSDTFSNRASQAGTIPTSILGSVPGTPISREAALAQIRARRDRARSVNLKLSSTGKENGMTGSGKAGSPMKPKVVGGAGMFGRDKENVRREISQASAPGRFGY</sequence>
<feature type="compositionally biased region" description="Polar residues" evidence="2">
    <location>
        <begin position="86"/>
        <end position="103"/>
    </location>
</feature>
<dbReference type="RefSeq" id="XP_013316255.1">
    <property type="nucleotide sequence ID" value="XM_013460801.1"/>
</dbReference>
<feature type="compositionally biased region" description="Basic and acidic residues" evidence="2">
    <location>
        <begin position="273"/>
        <end position="291"/>
    </location>
</feature>
<evidence type="ECO:0000313" key="4">
    <source>
        <dbReference type="Proteomes" id="UP000054342"/>
    </source>
</evidence>
<dbReference type="AlphaFoldDB" id="A0A0D2BT62"/>
<feature type="region of interest" description="Disordered" evidence="2">
    <location>
        <begin position="1"/>
        <end position="67"/>
    </location>
</feature>
<dbReference type="GeneID" id="25326310"/>
<keyword evidence="1" id="KW-0175">Coiled coil</keyword>
<feature type="compositionally biased region" description="Basic and acidic residues" evidence="2">
    <location>
        <begin position="874"/>
        <end position="884"/>
    </location>
</feature>
<proteinExistence type="predicted"/>
<evidence type="ECO:0000313" key="3">
    <source>
        <dbReference type="EMBL" id="KIW55671.1"/>
    </source>
</evidence>
<feature type="region of interest" description="Disordered" evidence="2">
    <location>
        <begin position="408"/>
        <end position="463"/>
    </location>
</feature>
<feature type="compositionally biased region" description="Low complexity" evidence="2">
    <location>
        <begin position="521"/>
        <end position="534"/>
    </location>
</feature>
<organism evidence="3 4">
    <name type="scientific">Exophiala xenobiotica</name>
    <dbReference type="NCBI Taxonomy" id="348802"/>
    <lineage>
        <taxon>Eukaryota</taxon>
        <taxon>Fungi</taxon>
        <taxon>Dikarya</taxon>
        <taxon>Ascomycota</taxon>
        <taxon>Pezizomycotina</taxon>
        <taxon>Eurotiomycetes</taxon>
        <taxon>Chaetothyriomycetidae</taxon>
        <taxon>Chaetothyriales</taxon>
        <taxon>Herpotrichiellaceae</taxon>
        <taxon>Exophiala</taxon>
    </lineage>
</organism>
<dbReference type="OrthoDB" id="4495335at2759"/>
<dbReference type="STRING" id="348802.A0A0D2BT62"/>
<feature type="compositionally biased region" description="Polar residues" evidence="2">
    <location>
        <begin position="785"/>
        <end position="812"/>
    </location>
</feature>
<evidence type="ECO:0000256" key="1">
    <source>
        <dbReference type="SAM" id="Coils"/>
    </source>
</evidence>
<protein>
    <recommendedName>
        <fullName evidence="5">DNA endonuclease activator Ctp1 C-terminal domain-containing protein</fullName>
    </recommendedName>
</protein>
<dbReference type="Proteomes" id="UP000054342">
    <property type="component" value="Unassembled WGS sequence"/>
</dbReference>
<feature type="region of interest" description="Disordered" evidence="2">
    <location>
        <begin position="80"/>
        <end position="103"/>
    </location>
</feature>
<feature type="region of interest" description="Disordered" evidence="2">
    <location>
        <begin position="640"/>
        <end position="677"/>
    </location>
</feature>
<feature type="region of interest" description="Disordered" evidence="2">
    <location>
        <begin position="265"/>
        <end position="319"/>
    </location>
</feature>
<evidence type="ECO:0000256" key="2">
    <source>
        <dbReference type="SAM" id="MobiDB-lite"/>
    </source>
</evidence>
<feature type="compositionally biased region" description="Basic and acidic residues" evidence="2">
    <location>
        <begin position="55"/>
        <end position="65"/>
    </location>
</feature>
<feature type="compositionally biased region" description="Polar residues" evidence="2">
    <location>
        <begin position="37"/>
        <end position="54"/>
    </location>
</feature>
<name>A0A0D2BT62_9EURO</name>
<feature type="region of interest" description="Disordered" evidence="2">
    <location>
        <begin position="521"/>
        <end position="551"/>
    </location>
</feature>
<feature type="coiled-coil region" evidence="1">
    <location>
        <begin position="113"/>
        <end position="256"/>
    </location>
</feature>
<keyword evidence="4" id="KW-1185">Reference proteome</keyword>
<reference evidence="3 4" key="1">
    <citation type="submission" date="2015-01" db="EMBL/GenBank/DDBJ databases">
        <title>The Genome Sequence of Exophiala xenobiotica CBS118157.</title>
        <authorList>
            <consortium name="The Broad Institute Genomics Platform"/>
            <person name="Cuomo C."/>
            <person name="de Hoog S."/>
            <person name="Gorbushina A."/>
            <person name="Stielow B."/>
            <person name="Teixiera M."/>
            <person name="Abouelleil A."/>
            <person name="Chapman S.B."/>
            <person name="Priest M."/>
            <person name="Young S.K."/>
            <person name="Wortman J."/>
            <person name="Nusbaum C."/>
            <person name="Birren B."/>
        </authorList>
    </citation>
    <scope>NUCLEOTIDE SEQUENCE [LARGE SCALE GENOMIC DNA]</scope>
    <source>
        <strain evidence="3 4">CBS 118157</strain>
    </source>
</reference>
<accession>A0A0D2BT62</accession>
<feature type="region of interest" description="Disordered" evidence="2">
    <location>
        <begin position="785"/>
        <end position="815"/>
    </location>
</feature>
<feature type="region of interest" description="Disordered" evidence="2">
    <location>
        <begin position="845"/>
        <end position="895"/>
    </location>
</feature>
<feature type="region of interest" description="Disordered" evidence="2">
    <location>
        <begin position="559"/>
        <end position="578"/>
    </location>
</feature>
<dbReference type="EMBL" id="KN847319">
    <property type="protein sequence ID" value="KIW55671.1"/>
    <property type="molecule type" value="Genomic_DNA"/>
</dbReference>
<dbReference type="PANTHER" id="PTHR42041">
    <property type="entry name" value="DNA ENDONUCLEASE ACTIVATOR CTP1 C-TERMINAL DOMAIN-CONTAINING PROTEIN"/>
    <property type="match status" value="1"/>
</dbReference>
<evidence type="ECO:0008006" key="5">
    <source>
        <dbReference type="Google" id="ProtNLM"/>
    </source>
</evidence>
<dbReference type="PANTHER" id="PTHR42041:SF1">
    <property type="entry name" value="DNA ENDONUCLEASE ACTIVATOR CTP1 C-TERMINAL DOMAIN-CONTAINING PROTEIN"/>
    <property type="match status" value="1"/>
</dbReference>
<dbReference type="HOGENOM" id="CLU_317602_0_0_1"/>